<dbReference type="RefSeq" id="XP_017989379.1">
    <property type="nucleotide sequence ID" value="XM_018133890.1"/>
</dbReference>
<dbReference type="GO" id="GO:0071986">
    <property type="term" value="C:Ragulator complex"/>
    <property type="evidence" value="ECO:0007669"/>
    <property type="project" value="InterPro"/>
</dbReference>
<name>A0A109V0H8_9SACH</name>
<evidence type="ECO:0000256" key="1">
    <source>
        <dbReference type="SAM" id="MobiDB-lite"/>
    </source>
</evidence>
<proteinExistence type="predicted"/>
<accession>A0A109V0H8</accession>
<gene>
    <name evidence="2" type="ORF">AW171_hschr74418</name>
</gene>
<evidence type="ECO:0000313" key="3">
    <source>
        <dbReference type="Proteomes" id="UP000243052"/>
    </source>
</evidence>
<dbReference type="GO" id="GO:0007165">
    <property type="term" value="P:signal transduction"/>
    <property type="evidence" value="ECO:0007669"/>
    <property type="project" value="InterPro"/>
</dbReference>
<dbReference type="AlphaFoldDB" id="A0A109V0H8"/>
<keyword evidence="3" id="KW-1185">Reference proteome</keyword>
<evidence type="ECO:0000313" key="2">
    <source>
        <dbReference type="EMBL" id="AMD22383.1"/>
    </source>
</evidence>
<organism evidence="2 3">
    <name type="scientific">Eremothecium sinecaudum</name>
    <dbReference type="NCBI Taxonomy" id="45286"/>
    <lineage>
        <taxon>Eukaryota</taxon>
        <taxon>Fungi</taxon>
        <taxon>Dikarya</taxon>
        <taxon>Ascomycota</taxon>
        <taxon>Saccharomycotina</taxon>
        <taxon>Saccharomycetes</taxon>
        <taxon>Saccharomycetales</taxon>
        <taxon>Saccharomycetaceae</taxon>
        <taxon>Eremothecium</taxon>
    </lineage>
</organism>
<dbReference type="InterPro" id="IPR020233">
    <property type="entry name" value="Slm4"/>
</dbReference>
<dbReference type="GeneID" id="28725733"/>
<feature type="region of interest" description="Disordered" evidence="1">
    <location>
        <begin position="78"/>
        <end position="99"/>
    </location>
</feature>
<dbReference type="EMBL" id="CP014247">
    <property type="protein sequence ID" value="AMD22383.1"/>
    <property type="molecule type" value="Genomic_DNA"/>
</dbReference>
<dbReference type="STRING" id="45286.A0A109V0H8"/>
<dbReference type="Proteomes" id="UP000243052">
    <property type="component" value="Chromosome vii"/>
</dbReference>
<dbReference type="OrthoDB" id="4033908at2759"/>
<sequence length="164" mass="18028">MLHSGNLKQVLRRSLEPIKTPVSTYQIQSAVLLSAKTGSIVSFAGNDSNKTSNKENLNHLKMMALLIREKWAEDEQDPSAQATKSCYPTTIPTSSEKQDGAVQSYTSRIYTCGLEDLHTCVAQIPGSDLLLLFIGDSAFPHGLLVMKMKNTLGAFKDVYGYKLD</sequence>
<protein>
    <submittedName>
        <fullName evidence="2">HGR044Wp</fullName>
    </submittedName>
</protein>
<dbReference type="Pfam" id="PF16818">
    <property type="entry name" value="SLM4"/>
    <property type="match status" value="1"/>
</dbReference>
<reference evidence="2 3" key="1">
    <citation type="submission" date="2016-01" db="EMBL/GenBank/DDBJ databases">
        <title>Genome sequence of the yeast Holleya sinecauda.</title>
        <authorList>
            <person name="Dietrich F.S."/>
        </authorList>
    </citation>
    <scope>NUCLEOTIDE SEQUENCE [LARGE SCALE GENOMIC DNA]</scope>
    <source>
        <strain evidence="2 3">ATCC 58844</strain>
    </source>
</reference>
<dbReference type="Gene3D" id="3.30.450.30">
    <property type="entry name" value="Dynein light chain 2a, cytoplasmic"/>
    <property type="match status" value="1"/>
</dbReference>